<gene>
    <name evidence="2" type="ORF">IZO911_LOCUS22544</name>
    <name evidence="3" type="ORF">KXQ929_LOCUS14689</name>
</gene>
<organism evidence="2 4">
    <name type="scientific">Adineta steineri</name>
    <dbReference type="NCBI Taxonomy" id="433720"/>
    <lineage>
        <taxon>Eukaryota</taxon>
        <taxon>Metazoa</taxon>
        <taxon>Spiralia</taxon>
        <taxon>Gnathifera</taxon>
        <taxon>Rotifera</taxon>
        <taxon>Eurotatoria</taxon>
        <taxon>Bdelloidea</taxon>
        <taxon>Adinetida</taxon>
        <taxon>Adinetidae</taxon>
        <taxon>Adineta</taxon>
    </lineage>
</organism>
<dbReference type="Proteomes" id="UP000663860">
    <property type="component" value="Unassembled WGS sequence"/>
</dbReference>
<proteinExistence type="predicted"/>
<sequence>MNVINHTCLDHYNNNTELLVNALFDNTVPEHLKTETSYKPSIIPEFTTNINDDYDQSLFNQNLSLVGQRLNVYDNDEFDFYNRANVDLSKIHQGKKTRDTLSILDDKSHLEGMDERYSRLGIVADLTDGEYDDEYDDTYDDGIVNVRDKDDTIDNEIAKNENRLLGKQPGRFRQQHDDDDEEDDDNQNQNKRRQQFVENPEVVRERWAQQRAAWQQRYRPHQSHNQQQQQQQQQQQPQQHDVVGNARGRGQTTTVQHNRRYKDAHKSAQGNHHRRDRAAQKANRGLLS</sequence>
<evidence type="ECO:0000256" key="1">
    <source>
        <dbReference type="SAM" id="MobiDB-lite"/>
    </source>
</evidence>
<dbReference type="PANTHER" id="PTHR21494:SF0">
    <property type="entry name" value="ACTIVATING SIGNAL COINTEGRATOR 1 COMPLEX SUBUNIT 2"/>
    <property type="match status" value="1"/>
</dbReference>
<feature type="region of interest" description="Disordered" evidence="1">
    <location>
        <begin position="159"/>
        <end position="288"/>
    </location>
</feature>
<accession>A0A814NCY9</accession>
<evidence type="ECO:0000313" key="4">
    <source>
        <dbReference type="Proteomes" id="UP000663860"/>
    </source>
</evidence>
<name>A0A814NCY9_9BILA</name>
<dbReference type="AlphaFoldDB" id="A0A814NCY9"/>
<evidence type="ECO:0000313" key="2">
    <source>
        <dbReference type="EMBL" id="CAF1091857.1"/>
    </source>
</evidence>
<dbReference type="Proteomes" id="UP000663868">
    <property type="component" value="Unassembled WGS sequence"/>
</dbReference>
<comment type="caution">
    <text evidence="2">The sequence shown here is derived from an EMBL/GenBank/DDBJ whole genome shotgun (WGS) entry which is preliminary data.</text>
</comment>
<dbReference type="GO" id="GO:0043130">
    <property type="term" value="F:ubiquitin binding"/>
    <property type="evidence" value="ECO:0007669"/>
    <property type="project" value="TreeGrafter"/>
</dbReference>
<dbReference type="InterPro" id="IPR052586">
    <property type="entry name" value="ASCC2"/>
</dbReference>
<feature type="compositionally biased region" description="Low complexity" evidence="1">
    <location>
        <begin position="226"/>
        <end position="239"/>
    </location>
</feature>
<dbReference type="EMBL" id="CAJOBB010000824">
    <property type="protein sequence ID" value="CAF3759049.1"/>
    <property type="molecule type" value="Genomic_DNA"/>
</dbReference>
<evidence type="ECO:0000313" key="3">
    <source>
        <dbReference type="EMBL" id="CAF3759049.1"/>
    </source>
</evidence>
<dbReference type="PANTHER" id="PTHR21494">
    <property type="entry name" value="ACTIVATING SIGNAL COINTEGRATOR 1 COMPLEX SUBUNIT 2 ASC-1 COMPLEX SUBUNIT P100"/>
    <property type="match status" value="1"/>
</dbReference>
<feature type="compositionally biased region" description="Acidic residues" evidence="1">
    <location>
        <begin position="177"/>
        <end position="186"/>
    </location>
</feature>
<dbReference type="GO" id="GO:0006355">
    <property type="term" value="P:regulation of DNA-templated transcription"/>
    <property type="evidence" value="ECO:0007669"/>
    <property type="project" value="TreeGrafter"/>
</dbReference>
<dbReference type="EMBL" id="CAJNOE010000252">
    <property type="protein sequence ID" value="CAF1091857.1"/>
    <property type="molecule type" value="Genomic_DNA"/>
</dbReference>
<reference evidence="2" key="1">
    <citation type="submission" date="2021-02" db="EMBL/GenBank/DDBJ databases">
        <authorList>
            <person name="Nowell W R."/>
        </authorList>
    </citation>
    <scope>NUCLEOTIDE SEQUENCE</scope>
</reference>
<protein>
    <submittedName>
        <fullName evidence="2">Uncharacterized protein</fullName>
    </submittedName>
</protein>